<dbReference type="PANTHER" id="PTHR46708">
    <property type="entry name" value="TENASCIN"/>
    <property type="match status" value="1"/>
</dbReference>
<protein>
    <submittedName>
        <fullName evidence="4">Neuroglian-like</fullName>
    </submittedName>
</protein>
<name>A0ABM1C1K6_LIMPO</name>
<keyword evidence="3" id="KW-1185">Reference proteome</keyword>
<dbReference type="PROSITE" id="PS50853">
    <property type="entry name" value="FN3"/>
    <property type="match status" value="2"/>
</dbReference>
<sequence length="219" mass="24455">MKLNLLQPEGTPGPVASFDAIPMGSSALYLIWKRPVDQNGILTGYRIYYEEVDGTKLGTKVERPPITDPRETRAKLASLQPDTKYRITIRATTSKGQGEPYYIEASTSEEAESAPDMPEFIWSRLPDEEGKAGVEVTWVPAVEGHPGSHFYVQYKRKGENQWESTVMEETQDTLAVKGLERSTLYEMRVVAVDGRFQTPSKVEEIETGGLGTEDTVVCY</sequence>
<dbReference type="GeneID" id="106476529"/>
<evidence type="ECO:0000256" key="1">
    <source>
        <dbReference type="ARBA" id="ARBA00022737"/>
    </source>
</evidence>
<dbReference type="Pfam" id="PF00041">
    <property type="entry name" value="fn3"/>
    <property type="match status" value="2"/>
</dbReference>
<evidence type="ECO:0000259" key="2">
    <source>
        <dbReference type="PROSITE" id="PS50853"/>
    </source>
</evidence>
<dbReference type="PANTHER" id="PTHR46708:SF2">
    <property type="entry name" value="FIBRONECTIN TYPE-III DOMAIN-CONTAINING PROTEIN"/>
    <property type="match status" value="1"/>
</dbReference>
<organism evidence="3 4">
    <name type="scientific">Limulus polyphemus</name>
    <name type="common">Atlantic horseshoe crab</name>
    <dbReference type="NCBI Taxonomy" id="6850"/>
    <lineage>
        <taxon>Eukaryota</taxon>
        <taxon>Metazoa</taxon>
        <taxon>Ecdysozoa</taxon>
        <taxon>Arthropoda</taxon>
        <taxon>Chelicerata</taxon>
        <taxon>Merostomata</taxon>
        <taxon>Xiphosura</taxon>
        <taxon>Limulidae</taxon>
        <taxon>Limulus</taxon>
    </lineage>
</organism>
<accession>A0ABM1C1K6</accession>
<reference evidence="4" key="1">
    <citation type="submission" date="2025-08" db="UniProtKB">
        <authorList>
            <consortium name="RefSeq"/>
        </authorList>
    </citation>
    <scope>IDENTIFICATION</scope>
    <source>
        <tissue evidence="4">Muscle</tissue>
    </source>
</reference>
<dbReference type="InterPro" id="IPR036116">
    <property type="entry name" value="FN3_sf"/>
</dbReference>
<dbReference type="PRINTS" id="PR00014">
    <property type="entry name" value="FNTYPEIII"/>
</dbReference>
<dbReference type="Proteomes" id="UP000694941">
    <property type="component" value="Unplaced"/>
</dbReference>
<dbReference type="InterPro" id="IPR013783">
    <property type="entry name" value="Ig-like_fold"/>
</dbReference>
<keyword evidence="1" id="KW-0677">Repeat</keyword>
<feature type="domain" description="Fibronectin type-III" evidence="2">
    <location>
        <begin position="114"/>
        <end position="210"/>
    </location>
</feature>
<dbReference type="InterPro" id="IPR003961">
    <property type="entry name" value="FN3_dom"/>
</dbReference>
<dbReference type="Gene3D" id="2.60.40.10">
    <property type="entry name" value="Immunoglobulins"/>
    <property type="match status" value="2"/>
</dbReference>
<dbReference type="CDD" id="cd00063">
    <property type="entry name" value="FN3"/>
    <property type="match status" value="2"/>
</dbReference>
<dbReference type="RefSeq" id="XP_013792636.2">
    <property type="nucleotide sequence ID" value="XM_013937182.2"/>
</dbReference>
<proteinExistence type="predicted"/>
<dbReference type="InterPro" id="IPR050991">
    <property type="entry name" value="ECM_Regulatory_Proteins"/>
</dbReference>
<evidence type="ECO:0000313" key="4">
    <source>
        <dbReference type="RefSeq" id="XP_013792636.2"/>
    </source>
</evidence>
<feature type="domain" description="Fibronectin type-III" evidence="2">
    <location>
        <begin position="11"/>
        <end position="111"/>
    </location>
</feature>
<dbReference type="SUPFAM" id="SSF49265">
    <property type="entry name" value="Fibronectin type III"/>
    <property type="match status" value="2"/>
</dbReference>
<gene>
    <name evidence="4" type="primary">LOC106476529</name>
</gene>
<evidence type="ECO:0000313" key="3">
    <source>
        <dbReference type="Proteomes" id="UP000694941"/>
    </source>
</evidence>
<dbReference type="SMART" id="SM00060">
    <property type="entry name" value="FN3"/>
    <property type="match status" value="2"/>
</dbReference>